<protein>
    <submittedName>
        <fullName evidence="1">Uncharacterized protein</fullName>
    </submittedName>
</protein>
<comment type="caution">
    <text evidence="1">The sequence shown here is derived from an EMBL/GenBank/DDBJ whole genome shotgun (WGS) entry which is preliminary data.</text>
</comment>
<dbReference type="RefSeq" id="WP_160117931.1">
    <property type="nucleotide sequence ID" value="NZ_CAMLPR010000074.1"/>
</dbReference>
<evidence type="ECO:0000313" key="2">
    <source>
        <dbReference type="Proteomes" id="UP001310558"/>
    </source>
</evidence>
<reference evidence="1 2" key="1">
    <citation type="submission" date="2022-06" db="EMBL/GenBank/DDBJ databases">
        <title>Whole Genome analysis of Bacterial isolates collected during year 2020 from Guwahati, Assam, India.</title>
        <authorList>
            <person name="Mendem S.K."/>
            <person name="Rakshit O."/>
            <person name="Murugesan D."/>
            <person name="Saikia K."/>
            <person name="Shome R."/>
            <person name="Raisen C."/>
            <person name="Holmes M.A."/>
            <person name="Shome B.R."/>
        </authorList>
    </citation>
    <scope>NUCLEOTIDE SEQUENCE [LARGE SCALE GENOMIC DNA]</scope>
    <source>
        <strain evidence="1 2">Sil NS 53</strain>
    </source>
</reference>
<proteinExistence type="predicted"/>
<organism evidence="1 2">
    <name type="scientific">Enterobacter huaxiensis</name>
    <dbReference type="NCBI Taxonomy" id="2494702"/>
    <lineage>
        <taxon>Bacteria</taxon>
        <taxon>Pseudomonadati</taxon>
        <taxon>Pseudomonadota</taxon>
        <taxon>Gammaproteobacteria</taxon>
        <taxon>Enterobacterales</taxon>
        <taxon>Enterobacteriaceae</taxon>
        <taxon>Enterobacter</taxon>
    </lineage>
</organism>
<dbReference type="EMBL" id="JAMWJU010000001">
    <property type="protein sequence ID" value="MEB7541469.1"/>
    <property type="molecule type" value="Genomic_DNA"/>
</dbReference>
<accession>A0ABU6EK80</accession>
<gene>
    <name evidence="1" type="ORF">NGC28_03265</name>
</gene>
<name>A0ABU6EK80_9ENTR</name>
<keyword evidence="2" id="KW-1185">Reference proteome</keyword>
<sequence>MKGVTWRASGATFSDKKVIKLLSNLGWDVLFGKPEGGFTGQITVK</sequence>
<evidence type="ECO:0000313" key="1">
    <source>
        <dbReference type="EMBL" id="MEB7541469.1"/>
    </source>
</evidence>
<dbReference type="Proteomes" id="UP001310558">
    <property type="component" value="Unassembled WGS sequence"/>
</dbReference>